<organism evidence="6 7">
    <name type="scientific">Thiomonas bhubaneswarensis</name>
    <dbReference type="NCBI Taxonomy" id="339866"/>
    <lineage>
        <taxon>Bacteria</taxon>
        <taxon>Pseudomonadati</taxon>
        <taxon>Pseudomonadota</taxon>
        <taxon>Betaproteobacteria</taxon>
        <taxon>Burkholderiales</taxon>
        <taxon>Thiomonas</taxon>
    </lineage>
</organism>
<dbReference type="Gene3D" id="3.30.930.10">
    <property type="entry name" value="Bira Bifunctional Protein, Domain 2"/>
    <property type="match status" value="1"/>
</dbReference>
<name>A0A0K6HYR8_9BURK</name>
<evidence type="ECO:0000313" key="7">
    <source>
        <dbReference type="Proteomes" id="UP000183649"/>
    </source>
</evidence>
<dbReference type="InterPro" id="IPR003142">
    <property type="entry name" value="BPL_C"/>
</dbReference>
<evidence type="ECO:0000256" key="2">
    <source>
        <dbReference type="ARBA" id="ARBA00023267"/>
    </source>
</evidence>
<dbReference type="Proteomes" id="UP000183649">
    <property type="component" value="Unassembled WGS sequence"/>
</dbReference>
<reference evidence="7" key="1">
    <citation type="submission" date="2015-08" db="EMBL/GenBank/DDBJ databases">
        <authorList>
            <person name="Varghese N."/>
        </authorList>
    </citation>
    <scope>NUCLEOTIDE SEQUENCE [LARGE SCALE GENOMIC DNA]</scope>
    <source>
        <strain evidence="7">DSM 18181</strain>
    </source>
</reference>
<dbReference type="InterPro" id="IPR004408">
    <property type="entry name" value="Biotin_CoA_COase_ligase"/>
</dbReference>
<dbReference type="PANTHER" id="PTHR12835:SF5">
    <property type="entry name" value="BIOTIN--PROTEIN LIGASE"/>
    <property type="match status" value="1"/>
</dbReference>
<keyword evidence="2" id="KW-0092">Biotin</keyword>
<proteinExistence type="predicted"/>
<dbReference type="STRING" id="339866.GCA_001418255_01214"/>
<dbReference type="NCBIfam" id="TIGR00121">
    <property type="entry name" value="birA_ligase"/>
    <property type="match status" value="1"/>
</dbReference>
<gene>
    <name evidence="6" type="ORF">Ga0061069_103335</name>
</gene>
<evidence type="ECO:0000256" key="4">
    <source>
        <dbReference type="ARBA" id="ARBA00047846"/>
    </source>
</evidence>
<dbReference type="Pfam" id="PF03099">
    <property type="entry name" value="BPL_LplA_LipB"/>
    <property type="match status" value="1"/>
</dbReference>
<feature type="domain" description="BPL/LPL catalytic" evidence="5">
    <location>
        <begin position="12"/>
        <end position="202"/>
    </location>
</feature>
<dbReference type="InterPro" id="IPR004143">
    <property type="entry name" value="BPL_LPL_catalytic"/>
</dbReference>
<evidence type="ECO:0000256" key="3">
    <source>
        <dbReference type="ARBA" id="ARBA00024227"/>
    </source>
</evidence>
<dbReference type="SUPFAM" id="SSF55681">
    <property type="entry name" value="Class II aaRS and biotin synthetases"/>
    <property type="match status" value="1"/>
</dbReference>
<keyword evidence="1 6" id="KW-0436">Ligase</keyword>
<dbReference type="GO" id="GO:0004077">
    <property type="term" value="F:biotin--[biotin carboxyl-carrier protein] ligase activity"/>
    <property type="evidence" value="ECO:0007669"/>
    <property type="project" value="UniProtKB-EC"/>
</dbReference>
<dbReference type="OrthoDB" id="9807064at2"/>
<protein>
    <recommendedName>
        <fullName evidence="3">biotin--[biotin carboxyl-carrier protein] ligase</fullName>
        <ecNumber evidence="3">6.3.4.15</ecNumber>
    </recommendedName>
</protein>
<dbReference type="GO" id="GO:0005737">
    <property type="term" value="C:cytoplasm"/>
    <property type="evidence" value="ECO:0007669"/>
    <property type="project" value="TreeGrafter"/>
</dbReference>
<evidence type="ECO:0000313" key="6">
    <source>
        <dbReference type="EMBL" id="CUA95976.1"/>
    </source>
</evidence>
<evidence type="ECO:0000256" key="1">
    <source>
        <dbReference type="ARBA" id="ARBA00022598"/>
    </source>
</evidence>
<keyword evidence="7" id="KW-1185">Reference proteome</keyword>
<dbReference type="RefSeq" id="WP_072242987.1">
    <property type="nucleotide sequence ID" value="NZ_CYHF01000003.1"/>
</dbReference>
<dbReference type="PROSITE" id="PS51733">
    <property type="entry name" value="BPL_LPL_CATALYTIC"/>
    <property type="match status" value="1"/>
</dbReference>
<dbReference type="Pfam" id="PF02237">
    <property type="entry name" value="BPL_C"/>
    <property type="match status" value="1"/>
</dbReference>
<dbReference type="Gene3D" id="2.30.30.100">
    <property type="match status" value="1"/>
</dbReference>
<dbReference type="PANTHER" id="PTHR12835">
    <property type="entry name" value="BIOTIN PROTEIN LIGASE"/>
    <property type="match status" value="1"/>
</dbReference>
<dbReference type="InterPro" id="IPR045864">
    <property type="entry name" value="aa-tRNA-synth_II/BPL/LPL"/>
</dbReference>
<comment type="catalytic activity">
    <reaction evidence="4">
        <text>biotin + L-lysyl-[protein] + ATP = N(6)-biotinyl-L-lysyl-[protein] + AMP + diphosphate + H(+)</text>
        <dbReference type="Rhea" id="RHEA:11756"/>
        <dbReference type="Rhea" id="RHEA-COMP:9752"/>
        <dbReference type="Rhea" id="RHEA-COMP:10505"/>
        <dbReference type="ChEBI" id="CHEBI:15378"/>
        <dbReference type="ChEBI" id="CHEBI:29969"/>
        <dbReference type="ChEBI" id="CHEBI:30616"/>
        <dbReference type="ChEBI" id="CHEBI:33019"/>
        <dbReference type="ChEBI" id="CHEBI:57586"/>
        <dbReference type="ChEBI" id="CHEBI:83144"/>
        <dbReference type="ChEBI" id="CHEBI:456215"/>
        <dbReference type="EC" id="6.3.4.15"/>
    </reaction>
</comment>
<sequence length="274" mass="28510">MPSPDPLAPLRAQLAASHLACEARWTSVTGSTNADLLADIRAGRLDGPTLLATAEQTAGRGRQGRVWADDGQSSVLCSLAWPDARRRDPGPLSLAVGVWLAQALHGLGASQVRLKWPNDLLLPAADGTHGWRKLGGILVELADMPHARWAVIGFGLNLRAPTGQPQAAGLDSIGLHLGRDGVLAALAPALLKGLESTACNGSAAPLAHTLAQWDALHAWAGATVMVQDRGQTLFSGVALGLAPDGALRVRTPEGERRALSADVSLRLSPEPVAK</sequence>
<dbReference type="EC" id="6.3.4.15" evidence="3"/>
<dbReference type="EMBL" id="CYHF01000003">
    <property type="protein sequence ID" value="CUA95976.1"/>
    <property type="molecule type" value="Genomic_DNA"/>
</dbReference>
<accession>A0A0K6HYR8</accession>
<dbReference type="AlphaFoldDB" id="A0A0K6HYR8"/>
<evidence type="ECO:0000259" key="5">
    <source>
        <dbReference type="PROSITE" id="PS51733"/>
    </source>
</evidence>